<keyword evidence="1" id="KW-0732">Signal</keyword>
<feature type="chain" id="PRO_5046403484" description="Por secretion system C-terminal sorting domain-containing protein" evidence="1">
    <location>
        <begin position="24"/>
        <end position="424"/>
    </location>
</feature>
<comment type="caution">
    <text evidence="2">The sequence shown here is derived from an EMBL/GenBank/DDBJ whole genome shotgun (WGS) entry which is preliminary data.</text>
</comment>
<evidence type="ECO:0008006" key="4">
    <source>
        <dbReference type="Google" id="ProtNLM"/>
    </source>
</evidence>
<keyword evidence="3" id="KW-1185">Reference proteome</keyword>
<dbReference type="EMBL" id="JAASQL010000001">
    <property type="protein sequence ID" value="NIJ44825.1"/>
    <property type="molecule type" value="Genomic_DNA"/>
</dbReference>
<organism evidence="2 3">
    <name type="scientific">Wenyingzhuangia heitensis</name>
    <dbReference type="NCBI Taxonomy" id="1487859"/>
    <lineage>
        <taxon>Bacteria</taxon>
        <taxon>Pseudomonadati</taxon>
        <taxon>Bacteroidota</taxon>
        <taxon>Flavobacteriia</taxon>
        <taxon>Flavobacteriales</taxon>
        <taxon>Flavobacteriaceae</taxon>
        <taxon>Wenyingzhuangia</taxon>
    </lineage>
</organism>
<evidence type="ECO:0000313" key="3">
    <source>
        <dbReference type="Proteomes" id="UP000745859"/>
    </source>
</evidence>
<sequence length="424" mass="45272">MIKKLLKSTIVVSFLFLGTALQAQTFNFNLDLQDWAVSWGATSTVTHDASEGVSGSGSLKLERTGANSNFGIKNNGSGTVVTGINATTAKFIKLVYKNETNGVELRLGGTNGDEASIKPNGGSGNITFSIGANSDEYITTYLDMSDYTLWTGDLTNFYLMVRQNEPDTVGDAFYLDEIEFLTSMPAITYSEFIKNPGFDGPSGTTHLTGDKSFVSRGVTSRQAHDGTQSLKLNFTDNADSSFWTFSSYEKVYGSAFNAGSTIQVKMWVKTNRASVINMSSRVKLTNGGVDTATKPIASVSTTNTAMGWEELTFDLTCPDAFDGVAFWFSVNYNEGSAENLASGDLVYVDQITATITDATLSTTSKKIEGASINATNGTVSVLGANLDAVYSITGQQVNNTGLSSGVYIVKISKGNLQNAVKVVL</sequence>
<gene>
    <name evidence="2" type="ORF">FHR24_001264</name>
</gene>
<accession>A0ABX0UA41</accession>
<dbReference type="Gene3D" id="2.60.120.260">
    <property type="entry name" value="Galactose-binding domain-like"/>
    <property type="match status" value="2"/>
</dbReference>
<proteinExistence type="predicted"/>
<protein>
    <recommendedName>
        <fullName evidence="4">Por secretion system C-terminal sorting domain-containing protein</fullName>
    </recommendedName>
</protein>
<reference evidence="2 3" key="1">
    <citation type="submission" date="2020-03" db="EMBL/GenBank/DDBJ databases">
        <title>Genomic Encyclopedia of Type Strains, Phase IV (KMG-IV): sequencing the most valuable type-strain genomes for metagenomic binning, comparative biology and taxonomic classification.</title>
        <authorList>
            <person name="Goeker M."/>
        </authorList>
    </citation>
    <scope>NUCLEOTIDE SEQUENCE [LARGE SCALE GENOMIC DNA]</scope>
    <source>
        <strain evidence="2 3">DSM 101599</strain>
    </source>
</reference>
<dbReference type="Proteomes" id="UP000745859">
    <property type="component" value="Unassembled WGS sequence"/>
</dbReference>
<evidence type="ECO:0000256" key="1">
    <source>
        <dbReference type="SAM" id="SignalP"/>
    </source>
</evidence>
<dbReference type="RefSeq" id="WP_167185560.1">
    <property type="nucleotide sequence ID" value="NZ_JAASQL010000001.1"/>
</dbReference>
<name>A0ABX0UA41_9FLAO</name>
<evidence type="ECO:0000313" key="2">
    <source>
        <dbReference type="EMBL" id="NIJ44825.1"/>
    </source>
</evidence>
<feature type="signal peptide" evidence="1">
    <location>
        <begin position="1"/>
        <end position="23"/>
    </location>
</feature>